<protein>
    <submittedName>
        <fullName evidence="3">Helix-turn-helix domain-containing protein</fullName>
    </submittedName>
</protein>
<dbReference type="Pfam" id="PF13556">
    <property type="entry name" value="HTH_30"/>
    <property type="match status" value="1"/>
</dbReference>
<sequence>MHQLQDAPLDYCIARPADSATEPAAILEPLDRHPELTATRAAFLDCDLDRRRAAHALGVHPHTVDNRLARTSGLTGLDPRTTRGVQLFGAALLHLPPTPAEARNFPPRRSTGNRRRRVVGPLTDR</sequence>
<dbReference type="InterPro" id="IPR051448">
    <property type="entry name" value="CdaR-like_regulators"/>
</dbReference>
<dbReference type="InterPro" id="IPR025736">
    <property type="entry name" value="PucR_C-HTH_dom"/>
</dbReference>
<dbReference type="PANTHER" id="PTHR33744">
    <property type="entry name" value="CARBOHYDRATE DIACID REGULATOR"/>
    <property type="match status" value="1"/>
</dbReference>
<gene>
    <name evidence="3" type="ORF">OG814_38110</name>
</gene>
<proteinExistence type="predicted"/>
<evidence type="ECO:0000313" key="3">
    <source>
        <dbReference type="EMBL" id="WTR74688.1"/>
    </source>
</evidence>
<reference evidence="3 4" key="1">
    <citation type="submission" date="2022-10" db="EMBL/GenBank/DDBJ databases">
        <title>The complete genomes of actinobacterial strains from the NBC collection.</title>
        <authorList>
            <person name="Joergensen T.S."/>
            <person name="Alvarez Arevalo M."/>
            <person name="Sterndorff E.B."/>
            <person name="Faurdal D."/>
            <person name="Vuksanovic O."/>
            <person name="Mourched A.-S."/>
            <person name="Charusanti P."/>
            <person name="Shaw S."/>
            <person name="Blin K."/>
            <person name="Weber T."/>
        </authorList>
    </citation>
    <scope>NUCLEOTIDE SEQUENCE [LARGE SCALE GENOMIC DNA]</scope>
    <source>
        <strain evidence="3 4">NBC_00123</strain>
    </source>
</reference>
<dbReference type="RefSeq" id="WP_406079905.1">
    <property type="nucleotide sequence ID" value="NZ_CP108188.1"/>
</dbReference>
<dbReference type="PANTHER" id="PTHR33744:SF1">
    <property type="entry name" value="DNA-BINDING TRANSCRIPTIONAL ACTIVATOR ADER"/>
    <property type="match status" value="1"/>
</dbReference>
<feature type="domain" description="PucR C-terminal helix-turn-helix" evidence="2">
    <location>
        <begin position="37"/>
        <end position="92"/>
    </location>
</feature>
<dbReference type="InterPro" id="IPR042070">
    <property type="entry name" value="PucR_C-HTH_sf"/>
</dbReference>
<dbReference type="Proteomes" id="UP001622594">
    <property type="component" value="Chromosome"/>
</dbReference>
<keyword evidence="4" id="KW-1185">Reference proteome</keyword>
<name>A0ABZ1LMT8_9ACTN</name>
<evidence type="ECO:0000259" key="2">
    <source>
        <dbReference type="Pfam" id="PF13556"/>
    </source>
</evidence>
<accession>A0ABZ1LMT8</accession>
<dbReference type="Gene3D" id="1.10.10.2840">
    <property type="entry name" value="PucR C-terminal helix-turn-helix domain"/>
    <property type="match status" value="1"/>
</dbReference>
<organism evidence="3 4">
    <name type="scientific">Streptomyces zaomyceticus</name>
    <dbReference type="NCBI Taxonomy" id="68286"/>
    <lineage>
        <taxon>Bacteria</taxon>
        <taxon>Bacillati</taxon>
        <taxon>Actinomycetota</taxon>
        <taxon>Actinomycetes</taxon>
        <taxon>Kitasatosporales</taxon>
        <taxon>Streptomycetaceae</taxon>
        <taxon>Streptomyces</taxon>
    </lineage>
</organism>
<evidence type="ECO:0000313" key="4">
    <source>
        <dbReference type="Proteomes" id="UP001622594"/>
    </source>
</evidence>
<dbReference type="EMBL" id="CP108188">
    <property type="protein sequence ID" value="WTR74688.1"/>
    <property type="molecule type" value="Genomic_DNA"/>
</dbReference>
<evidence type="ECO:0000256" key="1">
    <source>
        <dbReference type="SAM" id="MobiDB-lite"/>
    </source>
</evidence>
<feature type="region of interest" description="Disordered" evidence="1">
    <location>
        <begin position="97"/>
        <end position="125"/>
    </location>
</feature>